<dbReference type="Proteomes" id="UP000325797">
    <property type="component" value="Chromosome"/>
</dbReference>
<keyword evidence="3" id="KW-1185">Reference proteome</keyword>
<reference evidence="2 3" key="1">
    <citation type="submission" date="2019-08" db="EMBL/GenBank/DDBJ databases">
        <title>Hyperibacter terrae gen. nov., sp. nov. and Hyperibacter viscosus sp. nov., two new members in the family Rhodospirillaceae isolated from the rhizosphere of Hypericum perforatum.</title>
        <authorList>
            <person name="Noviana Z."/>
        </authorList>
    </citation>
    <scope>NUCLEOTIDE SEQUENCE [LARGE SCALE GENOMIC DNA]</scope>
    <source>
        <strain evidence="2 3">R5959</strain>
    </source>
</reference>
<dbReference type="AlphaFoldDB" id="A0A5J6N4D3"/>
<organism evidence="2 3">
    <name type="scientific">Hypericibacter adhaerens</name>
    <dbReference type="NCBI Taxonomy" id="2602016"/>
    <lineage>
        <taxon>Bacteria</taxon>
        <taxon>Pseudomonadati</taxon>
        <taxon>Pseudomonadota</taxon>
        <taxon>Alphaproteobacteria</taxon>
        <taxon>Rhodospirillales</taxon>
        <taxon>Dongiaceae</taxon>
        <taxon>Hypericibacter</taxon>
    </lineage>
</organism>
<evidence type="ECO:0000256" key="1">
    <source>
        <dbReference type="SAM" id="SignalP"/>
    </source>
</evidence>
<feature type="signal peptide" evidence="1">
    <location>
        <begin position="1"/>
        <end position="28"/>
    </location>
</feature>
<protein>
    <submittedName>
        <fullName evidence="2">Uncharacterized protein</fullName>
    </submittedName>
</protein>
<evidence type="ECO:0000313" key="3">
    <source>
        <dbReference type="Proteomes" id="UP000325797"/>
    </source>
</evidence>
<keyword evidence="1" id="KW-0732">Signal</keyword>
<name>A0A5J6N4D3_9PROT</name>
<dbReference type="EMBL" id="CP042582">
    <property type="protein sequence ID" value="QEX23400.1"/>
    <property type="molecule type" value="Genomic_DNA"/>
</dbReference>
<dbReference type="RefSeq" id="WP_225308849.1">
    <property type="nucleotide sequence ID" value="NZ_CP042582.1"/>
</dbReference>
<accession>A0A5J6N4D3</accession>
<feature type="chain" id="PRO_5023858186" evidence="1">
    <location>
        <begin position="29"/>
        <end position="142"/>
    </location>
</feature>
<sequence>MRSLTMMTAILLATVLAFAGGFAGPARAADLAGSCWQVFWLTAGDQPGDMADEVICFDSESAGRVRESSIFGSLVSECGKVAVEKDGSGFAVAVDYSACPPDTPTHRIACPAPDAARLKCNWTYSPSGEAQTTDAWLVREGS</sequence>
<dbReference type="KEGG" id="hadh:FRZ61_33380"/>
<gene>
    <name evidence="2" type="ORF">FRZ61_33380</name>
</gene>
<evidence type="ECO:0000313" key="2">
    <source>
        <dbReference type="EMBL" id="QEX23400.1"/>
    </source>
</evidence>
<proteinExistence type="predicted"/>